<keyword evidence="3" id="KW-0472">Membrane</keyword>
<sequence>MLRCKSKGFSLVEVLIASSIFLSIIITLIPIAAIVKQEQNMLKIKREAVLMLHDELQDFLWKDTSLPATIERDVKNTQVIFHFEKEGKYVKGCTDIEARKGKQETICLYGISR</sequence>
<feature type="transmembrane region" description="Helical" evidence="3">
    <location>
        <begin position="15"/>
        <end position="35"/>
    </location>
</feature>
<accession>A0A8J2TLA3</accession>
<reference evidence="4" key="2">
    <citation type="submission" date="2020-09" db="EMBL/GenBank/DDBJ databases">
        <authorList>
            <person name="Sun Q."/>
            <person name="Zhou Y."/>
        </authorList>
    </citation>
    <scope>NUCLEOTIDE SEQUENCE</scope>
    <source>
        <strain evidence="4">CGMCC 1.12360</strain>
    </source>
</reference>
<organism evidence="4 5">
    <name type="scientific">Compostibacillus humi</name>
    <dbReference type="NCBI Taxonomy" id="1245525"/>
    <lineage>
        <taxon>Bacteria</taxon>
        <taxon>Bacillati</taxon>
        <taxon>Bacillota</taxon>
        <taxon>Bacilli</taxon>
        <taxon>Bacillales</taxon>
        <taxon>Bacillaceae</taxon>
        <taxon>Compostibacillus</taxon>
    </lineage>
</organism>
<dbReference type="GO" id="GO:0030420">
    <property type="term" value="P:establishment of competence for transformation"/>
    <property type="evidence" value="ECO:0007669"/>
    <property type="project" value="UniProtKB-KW"/>
</dbReference>
<keyword evidence="3" id="KW-0812">Transmembrane</keyword>
<dbReference type="Pfam" id="PF07963">
    <property type="entry name" value="N_methyl"/>
    <property type="match status" value="1"/>
</dbReference>
<name>A0A8J2TLA3_9BACI</name>
<gene>
    <name evidence="4" type="ORF">GCM10010978_18990</name>
</gene>
<dbReference type="RefSeq" id="WP_188392166.1">
    <property type="nucleotide sequence ID" value="NZ_BMEV01000032.1"/>
</dbReference>
<comment type="subcellular location">
    <subcellularLocation>
        <location evidence="1">Cell surface</location>
    </subcellularLocation>
</comment>
<proteinExistence type="predicted"/>
<evidence type="ECO:0000313" key="5">
    <source>
        <dbReference type="Proteomes" id="UP000602050"/>
    </source>
</evidence>
<keyword evidence="2" id="KW-0178">Competence</keyword>
<dbReference type="GO" id="GO:0009986">
    <property type="term" value="C:cell surface"/>
    <property type="evidence" value="ECO:0007669"/>
    <property type="project" value="UniProtKB-SubCell"/>
</dbReference>
<dbReference type="EMBL" id="BMEV01000032">
    <property type="protein sequence ID" value="GFZ77652.1"/>
    <property type="molecule type" value="Genomic_DNA"/>
</dbReference>
<evidence type="ECO:0000256" key="3">
    <source>
        <dbReference type="SAM" id="Phobius"/>
    </source>
</evidence>
<evidence type="ECO:0000256" key="2">
    <source>
        <dbReference type="ARBA" id="ARBA00023287"/>
    </source>
</evidence>
<keyword evidence="3" id="KW-1133">Transmembrane helix</keyword>
<evidence type="ECO:0000313" key="4">
    <source>
        <dbReference type="EMBL" id="GFZ77652.1"/>
    </source>
</evidence>
<evidence type="ECO:0000256" key="1">
    <source>
        <dbReference type="ARBA" id="ARBA00004241"/>
    </source>
</evidence>
<reference evidence="4" key="1">
    <citation type="journal article" date="2014" name="Int. J. Syst. Evol. Microbiol.">
        <title>Complete genome sequence of Corynebacterium casei LMG S-19264T (=DSM 44701T), isolated from a smear-ripened cheese.</title>
        <authorList>
            <consortium name="US DOE Joint Genome Institute (JGI-PGF)"/>
            <person name="Walter F."/>
            <person name="Albersmeier A."/>
            <person name="Kalinowski J."/>
            <person name="Ruckert C."/>
        </authorList>
    </citation>
    <scope>NUCLEOTIDE SEQUENCE</scope>
    <source>
        <strain evidence="4">CGMCC 1.12360</strain>
    </source>
</reference>
<dbReference type="Proteomes" id="UP000602050">
    <property type="component" value="Unassembled WGS sequence"/>
</dbReference>
<dbReference type="NCBIfam" id="TIGR02532">
    <property type="entry name" value="IV_pilin_GFxxxE"/>
    <property type="match status" value="1"/>
</dbReference>
<protein>
    <recommendedName>
        <fullName evidence="6">Prepilin-type N-terminal cleavage/methylation domain-containing protein</fullName>
    </recommendedName>
</protein>
<comment type="caution">
    <text evidence="4">The sequence shown here is derived from an EMBL/GenBank/DDBJ whole genome shotgun (WGS) entry which is preliminary data.</text>
</comment>
<dbReference type="AlphaFoldDB" id="A0A8J2TLA3"/>
<keyword evidence="5" id="KW-1185">Reference proteome</keyword>
<evidence type="ECO:0008006" key="6">
    <source>
        <dbReference type="Google" id="ProtNLM"/>
    </source>
</evidence>
<dbReference type="PROSITE" id="PS00409">
    <property type="entry name" value="PROKAR_NTER_METHYL"/>
    <property type="match status" value="1"/>
</dbReference>
<dbReference type="InterPro" id="IPR012902">
    <property type="entry name" value="N_methyl_site"/>
</dbReference>